<dbReference type="PANTHER" id="PTHR47751">
    <property type="entry name" value="SUPERFAMILY HYDROLASE, PUTATIVE (AFU_ORTHOLOGUE AFUA_2G16580)-RELATED"/>
    <property type="match status" value="1"/>
</dbReference>
<dbReference type="GO" id="GO:0016787">
    <property type="term" value="F:hydrolase activity"/>
    <property type="evidence" value="ECO:0007669"/>
    <property type="project" value="UniProtKB-KW"/>
</dbReference>
<feature type="domain" description="Serine aminopeptidase S33" evidence="2">
    <location>
        <begin position="29"/>
        <end position="262"/>
    </location>
</feature>
<evidence type="ECO:0000259" key="2">
    <source>
        <dbReference type="Pfam" id="PF12146"/>
    </source>
</evidence>
<dbReference type="ESTHER" id="9euro-a0a395ha60">
    <property type="family name" value="Thiohydrolase"/>
</dbReference>
<reference evidence="3 4" key="1">
    <citation type="submission" date="2018-02" db="EMBL/GenBank/DDBJ databases">
        <title>The genomes of Aspergillus section Nigri reveals drivers in fungal speciation.</title>
        <authorList>
            <consortium name="DOE Joint Genome Institute"/>
            <person name="Vesth T.C."/>
            <person name="Nybo J."/>
            <person name="Theobald S."/>
            <person name="Brandl J."/>
            <person name="Frisvad J.C."/>
            <person name="Nielsen K.F."/>
            <person name="Lyhne E.K."/>
            <person name="Kogle M.E."/>
            <person name="Kuo A."/>
            <person name="Riley R."/>
            <person name="Clum A."/>
            <person name="Nolan M."/>
            <person name="Lipzen A."/>
            <person name="Salamov A."/>
            <person name="Henrissat B."/>
            <person name="Wiebenga A."/>
            <person name="De vries R.P."/>
            <person name="Grigoriev I.V."/>
            <person name="Mortensen U.H."/>
            <person name="Andersen M.R."/>
            <person name="Baker S.E."/>
        </authorList>
    </citation>
    <scope>NUCLEOTIDE SEQUENCE [LARGE SCALE GENOMIC DNA]</scope>
    <source>
        <strain evidence="3 4">CBS 121593</strain>
    </source>
</reference>
<dbReference type="InterPro" id="IPR029058">
    <property type="entry name" value="AB_hydrolase_fold"/>
</dbReference>
<evidence type="ECO:0000256" key="1">
    <source>
        <dbReference type="ARBA" id="ARBA00029464"/>
    </source>
</evidence>
<evidence type="ECO:0000313" key="3">
    <source>
        <dbReference type="EMBL" id="RAL04560.1"/>
    </source>
</evidence>
<accession>A0A395HA60</accession>
<dbReference type="InterPro" id="IPR051411">
    <property type="entry name" value="Polyketide_trans_af380"/>
</dbReference>
<dbReference type="Gene3D" id="1.10.10.800">
    <property type="match status" value="1"/>
</dbReference>
<dbReference type="VEuPathDB" id="FungiDB:BO80DRAFT_461642"/>
<dbReference type="SUPFAM" id="SSF53474">
    <property type="entry name" value="alpha/beta-Hydrolases"/>
    <property type="match status" value="1"/>
</dbReference>
<dbReference type="InterPro" id="IPR022742">
    <property type="entry name" value="Hydrolase_4"/>
</dbReference>
<dbReference type="EMBL" id="KZ824423">
    <property type="protein sequence ID" value="RAL04560.1"/>
    <property type="molecule type" value="Genomic_DNA"/>
</dbReference>
<dbReference type="Proteomes" id="UP000249402">
    <property type="component" value="Unassembled WGS sequence"/>
</dbReference>
<protein>
    <submittedName>
        <fullName evidence="3">Alpha/beta-hydrolase</fullName>
    </submittedName>
</protein>
<dbReference type="OrthoDB" id="2498029at2759"/>
<keyword evidence="3" id="KW-0378">Hydrolase</keyword>
<dbReference type="Pfam" id="PF12146">
    <property type="entry name" value="Hydrolase_4"/>
    <property type="match status" value="1"/>
</dbReference>
<evidence type="ECO:0000313" key="4">
    <source>
        <dbReference type="Proteomes" id="UP000249402"/>
    </source>
</evidence>
<sequence length="302" mass="32982">MPRHKPIECKTIDGTTISGWLYTVDSPTPAPAIIMSHGFNCVKEFTLPDIAETFHRAGYNVLLYDARSVGASGGTPQNLLDPLQMAEDLSDITTYMTSLPSVNPTQILLWGMSFGATITSTCAAIDRRPKALVLVCPLFSYIQPHKADKAYAQLIKDRISQLRGNEPYSLPPFSPTGDNPIGFGGAGGPGGVQAYRLMKAAAELGNPGFRDRIAFQTYQKLALYRPKEYVGMVRAPVLMVIPEEDEISPPEEQREVLARFGGVKREYWAVGKGHLNVATGEEAREMVEKTLEFFGEVVGGGL</sequence>
<proteinExistence type="inferred from homology"/>
<dbReference type="AlphaFoldDB" id="A0A395HA60"/>
<keyword evidence="4" id="KW-1185">Reference proteome</keyword>
<comment type="similarity">
    <text evidence="1">Belongs to the polyketide transferase af380 family.</text>
</comment>
<gene>
    <name evidence="3" type="ORF">BO80DRAFT_461642</name>
</gene>
<dbReference type="Gene3D" id="3.40.50.1820">
    <property type="entry name" value="alpha/beta hydrolase"/>
    <property type="match status" value="1"/>
</dbReference>
<dbReference type="RefSeq" id="XP_025578887.1">
    <property type="nucleotide sequence ID" value="XM_025722458.1"/>
</dbReference>
<organism evidence="3 4">
    <name type="scientific">Aspergillus ibericus CBS 121593</name>
    <dbReference type="NCBI Taxonomy" id="1448316"/>
    <lineage>
        <taxon>Eukaryota</taxon>
        <taxon>Fungi</taxon>
        <taxon>Dikarya</taxon>
        <taxon>Ascomycota</taxon>
        <taxon>Pezizomycotina</taxon>
        <taxon>Eurotiomycetes</taxon>
        <taxon>Eurotiomycetidae</taxon>
        <taxon>Eurotiales</taxon>
        <taxon>Aspergillaceae</taxon>
        <taxon>Aspergillus</taxon>
        <taxon>Aspergillus subgen. Circumdati</taxon>
    </lineage>
</organism>
<dbReference type="GeneID" id="37227323"/>
<name>A0A395HA60_9EURO</name>
<dbReference type="PANTHER" id="PTHR47751:SF2">
    <property type="entry name" value="DLTD N-TERMINAL DOMAIN PROTEIN (AFU_ORTHOLOGUE AFUA_8G00380)-RELATED"/>
    <property type="match status" value="1"/>
</dbReference>